<dbReference type="PROSITE" id="PS50927">
    <property type="entry name" value="BULB_LECTIN"/>
    <property type="match status" value="1"/>
</dbReference>
<protein>
    <recommendedName>
        <fullName evidence="2">Bulb-type lectin domain-containing protein</fullName>
    </recommendedName>
</protein>
<organism evidence="3 4">
    <name type="scientific">Riccia sorocarpa</name>
    <dbReference type="NCBI Taxonomy" id="122646"/>
    <lineage>
        <taxon>Eukaryota</taxon>
        <taxon>Viridiplantae</taxon>
        <taxon>Streptophyta</taxon>
        <taxon>Embryophyta</taxon>
        <taxon>Marchantiophyta</taxon>
        <taxon>Marchantiopsida</taxon>
        <taxon>Marchantiidae</taxon>
        <taxon>Marchantiales</taxon>
        <taxon>Ricciaceae</taxon>
        <taxon>Riccia</taxon>
    </lineage>
</organism>
<dbReference type="Proteomes" id="UP001633002">
    <property type="component" value="Unassembled WGS sequence"/>
</dbReference>
<dbReference type="InterPro" id="IPR001480">
    <property type="entry name" value="Bulb-type_lectin_dom"/>
</dbReference>
<accession>A0ABD3H6Z3</accession>
<evidence type="ECO:0000313" key="4">
    <source>
        <dbReference type="Proteomes" id="UP001633002"/>
    </source>
</evidence>
<evidence type="ECO:0000313" key="3">
    <source>
        <dbReference type="EMBL" id="KAL3686125.1"/>
    </source>
</evidence>
<dbReference type="EMBL" id="JBJQOH010000006">
    <property type="protein sequence ID" value="KAL3686125.1"/>
    <property type="molecule type" value="Genomic_DNA"/>
</dbReference>
<sequence>MARDRRATSFHGALRSQVAVFLLSIVCQLAASQPADRSTLLGKVMFGYQGWFLTPNDGGNVGWRHWSGDENVFDNSTATIDLWPDMSEYEETEATSGLHYANGDQVKVFSSLHRSTVNKHFEWIRDYQLDGVFLQRFLGEVNDRRFFFIRNNVTLHVMAAAETYGRTFSIMYDISGVSEASLVQSFKDDWNYLSQTLHVTQSSAYQLHQGRPVVAIWGFGFNDSNHPATPAQAIELINFLHAAGCFVIGGVPFWWRDGNRDSRAGYMNAYLAFDALSPWAVGRWSKPADYENPFEQIYNDERLTFTKNKLYAPVLWPGGSNGHASHDLVNNFNGIPRLGGQFFTKQTDEILLRLRRNKTFIFIAMYDEIDEGTAMFKAAERKEDTPADGTFLYLDIDGISLSSDHYLQLASDLKSKFDEPVIDRLSSNGVIQLQSSACFPSASSVYRLCMQGDGNLVIYSQADNSVLWALGGSSHPEPFTLFMQGDGNVVIYDGQSVPIFAASNDPFWAARISKSTGPYQLILQDDGNLIAYDSKQQVVWMRPETNEIL</sequence>
<feature type="domain" description="Bulb-type lectin" evidence="2">
    <location>
        <begin position="422"/>
        <end position="544"/>
    </location>
</feature>
<evidence type="ECO:0000256" key="1">
    <source>
        <dbReference type="SAM" id="SignalP"/>
    </source>
</evidence>
<dbReference type="SMART" id="SM00108">
    <property type="entry name" value="B_lectin"/>
    <property type="match status" value="1"/>
</dbReference>
<dbReference type="SUPFAM" id="SSF51110">
    <property type="entry name" value="alpha-D-mannose-specific plant lectins"/>
    <property type="match status" value="1"/>
</dbReference>
<gene>
    <name evidence="3" type="ORF">R1sor_004147</name>
</gene>
<comment type="caution">
    <text evidence="3">The sequence shown here is derived from an EMBL/GenBank/DDBJ whole genome shotgun (WGS) entry which is preliminary data.</text>
</comment>
<evidence type="ECO:0000259" key="2">
    <source>
        <dbReference type="PROSITE" id="PS50927"/>
    </source>
</evidence>
<proteinExistence type="predicted"/>
<keyword evidence="1" id="KW-0732">Signal</keyword>
<name>A0ABD3H6Z3_9MARC</name>
<feature type="chain" id="PRO_5044746352" description="Bulb-type lectin domain-containing protein" evidence="1">
    <location>
        <begin position="33"/>
        <end position="549"/>
    </location>
</feature>
<dbReference type="InterPro" id="IPR036426">
    <property type="entry name" value="Bulb-type_lectin_dom_sf"/>
</dbReference>
<feature type="signal peptide" evidence="1">
    <location>
        <begin position="1"/>
        <end position="32"/>
    </location>
</feature>
<dbReference type="Gene3D" id="2.90.10.10">
    <property type="entry name" value="Bulb-type lectin domain"/>
    <property type="match status" value="2"/>
</dbReference>
<dbReference type="CDD" id="cd11576">
    <property type="entry name" value="GH99_GH71_like_2"/>
    <property type="match status" value="1"/>
</dbReference>
<reference evidence="3 4" key="1">
    <citation type="submission" date="2024-09" db="EMBL/GenBank/DDBJ databases">
        <title>Chromosome-scale assembly of Riccia sorocarpa.</title>
        <authorList>
            <person name="Paukszto L."/>
        </authorList>
    </citation>
    <scope>NUCLEOTIDE SEQUENCE [LARGE SCALE GENOMIC DNA]</scope>
    <source>
        <strain evidence="3">LP-2024</strain>
        <tissue evidence="3">Aerial parts of the thallus</tissue>
    </source>
</reference>
<dbReference type="Gene3D" id="3.20.20.80">
    <property type="entry name" value="Glycosidases"/>
    <property type="match status" value="1"/>
</dbReference>
<dbReference type="AlphaFoldDB" id="A0ABD3H6Z3"/>
<keyword evidence="4" id="KW-1185">Reference proteome</keyword>